<accession>A0A7R6PLP5</accession>
<dbReference type="Gene3D" id="3.40.50.2000">
    <property type="entry name" value="Glycogen Phosphorylase B"/>
    <property type="match status" value="2"/>
</dbReference>
<reference evidence="2 3" key="1">
    <citation type="journal article" date="2008" name="Int. J. Syst. Evol. Microbiol.">
        <title>Neptunomonas japonica sp. nov., an Osedax japonicus symbiont-like bacterium isolated from sediment adjacent to sperm whale carcasses off Kagoshima, Japan.</title>
        <authorList>
            <person name="Miyazaki M."/>
            <person name="Nogi Y."/>
            <person name="Fujiwara Y."/>
            <person name="Kawato M."/>
            <person name="Kubokawa K."/>
            <person name="Horikoshi K."/>
        </authorList>
    </citation>
    <scope>NUCLEOTIDE SEQUENCE [LARGE SCALE GENOMIC DNA]</scope>
    <source>
        <strain evidence="2 3">JAMM 1380</strain>
    </source>
</reference>
<dbReference type="GO" id="GO:0016757">
    <property type="term" value="F:glycosyltransferase activity"/>
    <property type="evidence" value="ECO:0007669"/>
    <property type="project" value="UniProtKB-ARBA"/>
</dbReference>
<dbReference type="Pfam" id="PF13439">
    <property type="entry name" value="Glyco_transf_4"/>
    <property type="match status" value="1"/>
</dbReference>
<name>A0A7R6PLP5_9GAMM</name>
<gene>
    <name evidence="2" type="ORF">NEJAP_0795</name>
</gene>
<keyword evidence="2" id="KW-0808">Transferase</keyword>
<organism evidence="2 3">
    <name type="scientific">Neptunomonas japonica JAMM 1380</name>
    <dbReference type="NCBI Taxonomy" id="1441457"/>
    <lineage>
        <taxon>Bacteria</taxon>
        <taxon>Pseudomonadati</taxon>
        <taxon>Pseudomonadota</taxon>
        <taxon>Gammaproteobacteria</taxon>
        <taxon>Oceanospirillales</taxon>
        <taxon>Oceanospirillaceae</taxon>
        <taxon>Neptunomonas</taxon>
    </lineage>
</organism>
<dbReference type="AlphaFoldDB" id="A0A7R6PLP5"/>
<dbReference type="NCBIfam" id="TIGR03088">
    <property type="entry name" value="stp2"/>
    <property type="match status" value="1"/>
</dbReference>
<evidence type="ECO:0000313" key="3">
    <source>
        <dbReference type="Proteomes" id="UP000595332"/>
    </source>
</evidence>
<dbReference type="SUPFAM" id="SSF53756">
    <property type="entry name" value="UDP-Glycosyltransferase/glycogen phosphorylase"/>
    <property type="match status" value="1"/>
</dbReference>
<dbReference type="InterPro" id="IPR028098">
    <property type="entry name" value="Glyco_trans_4-like_N"/>
</dbReference>
<dbReference type="Pfam" id="PF13692">
    <property type="entry name" value="Glyco_trans_1_4"/>
    <property type="match status" value="1"/>
</dbReference>
<dbReference type="KEGG" id="njp:NEJAP_0795"/>
<feature type="domain" description="Glycosyltransferase subfamily 4-like N-terminal" evidence="1">
    <location>
        <begin position="20"/>
        <end position="179"/>
    </location>
</feature>
<sequence length="381" mass="42489">MSIRNKPPLIVHIIYALGTGGLENGLVNIINRMPPDRYKHVIICLTHATDFAKRITAPDVKVIELHKREGHDLGVYWRLQKLLWQLKPDLVHTRNLAALEMQALTLLLPGVKRVHGEHGRDIYDLHGQNKKYNRLRKVMSYVIHRYIAVSQDLESWLLTTVNIPREKVEQLYNGVDLARFNQFDDSVKIGVLPTEFENDCLIIGTVGRVAAVKDQQTLLKAFDILVKSGSELSDKLRLVIVGDGPLFTALEEQVHDLGLDKKVWLAGDRKDIPALLRSMDMFVLPSLGEGISNTVLEAMATGLPVIATRVGGNPELVDDQSTGALVPVGNSEELARVLLDIVNDKDKLSAMGAAGLAKVQKQFHWDITVANYLAVYDELLK</sequence>
<dbReference type="PANTHER" id="PTHR12526:SF630">
    <property type="entry name" value="GLYCOSYLTRANSFERASE"/>
    <property type="match status" value="1"/>
</dbReference>
<dbReference type="Proteomes" id="UP000595332">
    <property type="component" value="Chromosome"/>
</dbReference>
<dbReference type="InterPro" id="IPR017522">
    <property type="entry name" value="Sugar_tfrase_PEP-CTERM_Stp2"/>
</dbReference>
<evidence type="ECO:0000259" key="1">
    <source>
        <dbReference type="Pfam" id="PF13439"/>
    </source>
</evidence>
<dbReference type="EMBL" id="AP014546">
    <property type="protein sequence ID" value="BBB28752.1"/>
    <property type="molecule type" value="Genomic_DNA"/>
</dbReference>
<protein>
    <submittedName>
        <fullName evidence="2">Glycosyl transferase family 1</fullName>
    </submittedName>
</protein>
<dbReference type="PANTHER" id="PTHR12526">
    <property type="entry name" value="GLYCOSYLTRANSFERASE"/>
    <property type="match status" value="1"/>
</dbReference>
<proteinExistence type="predicted"/>
<dbReference type="RefSeq" id="WP_201349417.1">
    <property type="nucleotide sequence ID" value="NZ_AP014546.1"/>
</dbReference>
<keyword evidence="3" id="KW-1185">Reference proteome</keyword>
<evidence type="ECO:0000313" key="2">
    <source>
        <dbReference type="EMBL" id="BBB28752.1"/>
    </source>
</evidence>